<dbReference type="SUPFAM" id="SSF52096">
    <property type="entry name" value="ClpP/crotonase"/>
    <property type="match status" value="1"/>
</dbReference>
<dbReference type="InterPro" id="IPR029045">
    <property type="entry name" value="ClpP/crotonase-like_dom_sf"/>
</dbReference>
<dbReference type="InterPro" id="IPR001753">
    <property type="entry name" value="Enoyl-CoA_hydra/iso"/>
</dbReference>
<sequence length="270" mass="28564">MSPTALEVLTSDGSPGSLPAGVAELRLTRPELLNRFDEVLLDELGPALTSLAEDPGVRAVVWTSTGKHFSAGGDTEEILASYRDPEHLSAGVERGKTLYRTFAGFTKPLVVALHGHTFGVATSLVLLADAIVTTPSARLSDPHVHMALVAGDGGAISWSVNLPLIKAKRHLLWGEPLTGQEAFDLGLVSDLVEDADKVREVAVELAGRVAALPPVAVQLTKATLNAGLAKRVDELLDVGFANEAISNRTEDVVEAVTAFKEGRPGRWTGR</sequence>
<comment type="caution">
    <text evidence="2">The sequence shown here is derived from an EMBL/GenBank/DDBJ whole genome shotgun (WGS) entry which is preliminary data.</text>
</comment>
<gene>
    <name evidence="2" type="ORF">GCM10009547_09050</name>
</gene>
<evidence type="ECO:0000313" key="2">
    <source>
        <dbReference type="EMBL" id="GAA0609180.1"/>
    </source>
</evidence>
<reference evidence="3" key="1">
    <citation type="journal article" date="2019" name="Int. J. Syst. Evol. Microbiol.">
        <title>The Global Catalogue of Microorganisms (GCM) 10K type strain sequencing project: providing services to taxonomists for standard genome sequencing and annotation.</title>
        <authorList>
            <consortium name="The Broad Institute Genomics Platform"/>
            <consortium name="The Broad Institute Genome Sequencing Center for Infectious Disease"/>
            <person name="Wu L."/>
            <person name="Ma J."/>
        </authorList>
    </citation>
    <scope>NUCLEOTIDE SEQUENCE [LARGE SCALE GENOMIC DNA]</scope>
    <source>
        <strain evidence="3">JCM 10671</strain>
    </source>
</reference>
<dbReference type="EMBL" id="BAAAHE010000007">
    <property type="protein sequence ID" value="GAA0609180.1"/>
    <property type="molecule type" value="Genomic_DNA"/>
</dbReference>
<dbReference type="Gene3D" id="1.10.12.10">
    <property type="entry name" value="Lyase 2-enoyl-coa Hydratase, Chain A, domain 2"/>
    <property type="match status" value="1"/>
</dbReference>
<dbReference type="CDD" id="cd06558">
    <property type="entry name" value="crotonase-like"/>
    <property type="match status" value="1"/>
</dbReference>
<organism evidence="2 3">
    <name type="scientific">Sporichthya brevicatena</name>
    <dbReference type="NCBI Taxonomy" id="171442"/>
    <lineage>
        <taxon>Bacteria</taxon>
        <taxon>Bacillati</taxon>
        <taxon>Actinomycetota</taxon>
        <taxon>Actinomycetes</taxon>
        <taxon>Sporichthyales</taxon>
        <taxon>Sporichthyaceae</taxon>
        <taxon>Sporichthya</taxon>
    </lineage>
</organism>
<dbReference type="RefSeq" id="WP_344602060.1">
    <property type="nucleotide sequence ID" value="NZ_BAAAHE010000007.1"/>
</dbReference>
<dbReference type="PANTHER" id="PTHR43459:SF3">
    <property type="entry name" value="ENOYL-COA HYDRATASE ECHA15 (ENOYL HYDRASE) (UNSATURATED ACYL-COA HYDRATASE) (CROTONASE)-RELATED"/>
    <property type="match status" value="1"/>
</dbReference>
<dbReference type="InterPro" id="IPR014748">
    <property type="entry name" value="Enoyl-CoA_hydra_C"/>
</dbReference>
<dbReference type="Pfam" id="PF00378">
    <property type="entry name" value="ECH_1"/>
    <property type="match status" value="1"/>
</dbReference>
<protein>
    <submittedName>
        <fullName evidence="2">Enoyl-CoA hydratase/isomerase family protein</fullName>
    </submittedName>
</protein>
<accession>A0ABP3RK87</accession>
<evidence type="ECO:0000313" key="3">
    <source>
        <dbReference type="Proteomes" id="UP001500957"/>
    </source>
</evidence>
<dbReference type="Gene3D" id="3.90.226.10">
    <property type="entry name" value="2-enoyl-CoA Hydratase, Chain A, domain 1"/>
    <property type="match status" value="1"/>
</dbReference>
<proteinExistence type="inferred from homology"/>
<dbReference type="PANTHER" id="PTHR43459">
    <property type="entry name" value="ENOYL-COA HYDRATASE"/>
    <property type="match status" value="1"/>
</dbReference>
<name>A0ABP3RK87_9ACTN</name>
<dbReference type="Proteomes" id="UP001500957">
    <property type="component" value="Unassembled WGS sequence"/>
</dbReference>
<evidence type="ECO:0000256" key="1">
    <source>
        <dbReference type="ARBA" id="ARBA00005254"/>
    </source>
</evidence>
<keyword evidence="3" id="KW-1185">Reference proteome</keyword>
<comment type="similarity">
    <text evidence="1">Belongs to the enoyl-CoA hydratase/isomerase family.</text>
</comment>